<accession>A0ABY4T3U6</accession>
<keyword evidence="2" id="KW-1185">Reference proteome</keyword>
<name>A0ABY4T3U6_9GAMM</name>
<sequence length="96" mass="10300">MALRLRFIVESRVSHDEVGPGACGSEAFRAASADPVAVSRVSKERYTNCQISGCSKGIESAIVLDIVIVASSESKHEQCGEAAALPKPLFNSWLHR</sequence>
<dbReference type="EMBL" id="CP063231">
    <property type="protein sequence ID" value="URL57579.1"/>
    <property type="molecule type" value="Genomic_DNA"/>
</dbReference>
<dbReference type="RefSeq" id="WP_250338437.1">
    <property type="nucleotide sequence ID" value="NZ_CP063231.1"/>
</dbReference>
<evidence type="ECO:0000313" key="1">
    <source>
        <dbReference type="EMBL" id="URL57579.1"/>
    </source>
</evidence>
<gene>
    <name evidence="1" type="ORF">IM816_13240</name>
</gene>
<organism evidence="1 2">
    <name type="scientific">Luteibacter flocculans</name>
    <dbReference type="NCBI Taxonomy" id="2780091"/>
    <lineage>
        <taxon>Bacteria</taxon>
        <taxon>Pseudomonadati</taxon>
        <taxon>Pseudomonadota</taxon>
        <taxon>Gammaproteobacteria</taxon>
        <taxon>Lysobacterales</taxon>
        <taxon>Rhodanobacteraceae</taxon>
        <taxon>Luteibacter</taxon>
    </lineage>
</organism>
<dbReference type="Proteomes" id="UP001056681">
    <property type="component" value="Chromosome"/>
</dbReference>
<protein>
    <submittedName>
        <fullName evidence="1">Uncharacterized protein</fullName>
    </submittedName>
</protein>
<proteinExistence type="predicted"/>
<evidence type="ECO:0000313" key="2">
    <source>
        <dbReference type="Proteomes" id="UP001056681"/>
    </source>
</evidence>
<reference evidence="1" key="1">
    <citation type="submission" date="2020-10" db="EMBL/GenBank/DDBJ databases">
        <title>Whole-genome sequence of Luteibacter sp. EIF3.</title>
        <authorList>
            <person name="Friedrich I."/>
            <person name="Hertel R."/>
            <person name="Daniel R."/>
        </authorList>
    </citation>
    <scope>NUCLEOTIDE SEQUENCE</scope>
    <source>
        <strain evidence="1">EIF3</strain>
    </source>
</reference>